<evidence type="ECO:0000313" key="2">
    <source>
        <dbReference type="EMBL" id="KAF6164573.1"/>
    </source>
</evidence>
<keyword evidence="3" id="KW-1185">Reference proteome</keyword>
<organism evidence="2 3">
    <name type="scientific">Kingdonia uniflora</name>
    <dbReference type="NCBI Taxonomy" id="39325"/>
    <lineage>
        <taxon>Eukaryota</taxon>
        <taxon>Viridiplantae</taxon>
        <taxon>Streptophyta</taxon>
        <taxon>Embryophyta</taxon>
        <taxon>Tracheophyta</taxon>
        <taxon>Spermatophyta</taxon>
        <taxon>Magnoliopsida</taxon>
        <taxon>Ranunculales</taxon>
        <taxon>Circaeasteraceae</taxon>
        <taxon>Kingdonia</taxon>
    </lineage>
</organism>
<evidence type="ECO:0000259" key="1">
    <source>
        <dbReference type="Pfam" id="PF00364"/>
    </source>
</evidence>
<dbReference type="OrthoDB" id="529457at2759"/>
<sequence length="156" mass="16746">MSGKLNGFRLYVTRDLSGKAEPSPSPSSLPVSTAIFLEAPAINGLVSTPSLAISPIASGGESDMLLDKAKDDGLVGYFRRSRLIKKKRLPPSCKEKQVVKEGRVLCYIEVLGGQIPVETEFAGEVIKILRQDGEPVGYGDPLIAILPSFPGIKKLH</sequence>
<proteinExistence type="predicted"/>
<evidence type="ECO:0000313" key="3">
    <source>
        <dbReference type="Proteomes" id="UP000541444"/>
    </source>
</evidence>
<dbReference type="Pfam" id="PF00364">
    <property type="entry name" value="Biotin_lipoyl"/>
    <property type="match status" value="1"/>
</dbReference>
<dbReference type="CDD" id="cd06850">
    <property type="entry name" value="biotinyl_domain"/>
    <property type="match status" value="1"/>
</dbReference>
<dbReference type="Proteomes" id="UP000541444">
    <property type="component" value="Unassembled WGS sequence"/>
</dbReference>
<gene>
    <name evidence="2" type="ORF">GIB67_025399</name>
</gene>
<comment type="caution">
    <text evidence="2">The sequence shown here is derived from an EMBL/GenBank/DDBJ whole genome shotgun (WGS) entry which is preliminary data.</text>
</comment>
<feature type="domain" description="Lipoyl-binding" evidence="1">
    <location>
        <begin position="93"/>
        <end position="145"/>
    </location>
</feature>
<dbReference type="PANTHER" id="PTHR47597">
    <property type="entry name" value="IS A MEMBER OF THE PF|00364 BIOTIN-REQUIRING ENZYMES FAMILY-RELATED"/>
    <property type="match status" value="1"/>
</dbReference>
<dbReference type="EMBL" id="JACGCM010000926">
    <property type="protein sequence ID" value="KAF6164573.1"/>
    <property type="molecule type" value="Genomic_DNA"/>
</dbReference>
<accession>A0A7J7NBU8</accession>
<dbReference type="InterPro" id="IPR011053">
    <property type="entry name" value="Single_hybrid_motif"/>
</dbReference>
<dbReference type="Gene3D" id="2.40.50.100">
    <property type="match status" value="1"/>
</dbReference>
<dbReference type="InterPro" id="IPR053217">
    <property type="entry name" value="ACC_Biotin_Carrier"/>
</dbReference>
<dbReference type="AlphaFoldDB" id="A0A7J7NBU8"/>
<dbReference type="SUPFAM" id="SSF51230">
    <property type="entry name" value="Single hybrid motif"/>
    <property type="match status" value="1"/>
</dbReference>
<protein>
    <recommendedName>
        <fullName evidence="1">Lipoyl-binding domain-containing protein</fullName>
    </recommendedName>
</protein>
<dbReference type="InterPro" id="IPR000089">
    <property type="entry name" value="Biotin_lipoyl"/>
</dbReference>
<dbReference type="PANTHER" id="PTHR47597:SF1">
    <property type="entry name" value="IS A MEMBER OF THE PF|00364 BIOTIN-REQUIRING ENZYMES FAMILY-RELATED"/>
    <property type="match status" value="1"/>
</dbReference>
<name>A0A7J7NBU8_9MAGN</name>
<reference evidence="2 3" key="1">
    <citation type="journal article" date="2020" name="IScience">
        <title>Genome Sequencing of the Endangered Kingdonia uniflora (Circaeasteraceae, Ranunculales) Reveals Potential Mechanisms of Evolutionary Specialization.</title>
        <authorList>
            <person name="Sun Y."/>
            <person name="Deng T."/>
            <person name="Zhang A."/>
            <person name="Moore M.J."/>
            <person name="Landis J.B."/>
            <person name="Lin N."/>
            <person name="Zhang H."/>
            <person name="Zhang X."/>
            <person name="Huang J."/>
            <person name="Zhang X."/>
            <person name="Sun H."/>
            <person name="Wang H."/>
        </authorList>
    </citation>
    <scope>NUCLEOTIDE SEQUENCE [LARGE SCALE GENOMIC DNA]</scope>
    <source>
        <strain evidence="2">TB1705</strain>
        <tissue evidence="2">Leaf</tissue>
    </source>
</reference>